<dbReference type="EMBL" id="BCNV01000001">
    <property type="protein sequence ID" value="GAS82447.1"/>
    <property type="molecule type" value="Genomic_DNA"/>
</dbReference>
<evidence type="ECO:0000313" key="4">
    <source>
        <dbReference type="EMBL" id="GAS82447.1"/>
    </source>
</evidence>
<dbReference type="PANTHER" id="PTHR46558">
    <property type="entry name" value="TRACRIPTIONAL REGULATORY PROTEIN-RELATED-RELATED"/>
    <property type="match status" value="1"/>
</dbReference>
<dbReference type="SUPFAM" id="SSF47413">
    <property type="entry name" value="lambda repressor-like DNA-binding domains"/>
    <property type="match status" value="1"/>
</dbReference>
<dbReference type="RefSeq" id="WP_062834993.1">
    <property type="nucleotide sequence ID" value="NZ_BCNV01000001.1"/>
</dbReference>
<feature type="domain" description="HTH cro/C1-type" evidence="3">
    <location>
        <begin position="7"/>
        <end position="61"/>
    </location>
</feature>
<dbReference type="SMART" id="SM00530">
    <property type="entry name" value="HTH_XRE"/>
    <property type="match status" value="1"/>
</dbReference>
<dbReference type="PROSITE" id="PS50943">
    <property type="entry name" value="HTH_CROC1"/>
    <property type="match status" value="1"/>
</dbReference>
<evidence type="ECO:0000259" key="3">
    <source>
        <dbReference type="PROSITE" id="PS50943"/>
    </source>
</evidence>
<dbReference type="Proteomes" id="UP000069697">
    <property type="component" value="Unassembled WGS sequence"/>
</dbReference>
<reference evidence="5" key="2">
    <citation type="submission" date="2016-01" db="EMBL/GenBank/DDBJ databases">
        <title>Draft Genome Sequence of Paenibacillus amylolyticus Heshi-A3 that Was Isolated from Fermented Rice Bran with Aging Salted Mackerel, Which Was Named Heshiko as Traditional Fermented Seafood in Japan.</title>
        <authorList>
            <person name="Akuzawa S."/>
            <person name="Nakagawa J."/>
            <person name="Kanekatsu T."/>
            <person name="Kubota E."/>
            <person name="Ohtake R."/>
            <person name="Suzuki T."/>
            <person name="Kanesaki Y."/>
        </authorList>
    </citation>
    <scope>NUCLEOTIDE SEQUENCE [LARGE SCALE GENOMIC DNA]</scope>
    <source>
        <strain evidence="5">Heshi-A3</strain>
    </source>
</reference>
<dbReference type="CDD" id="cd00093">
    <property type="entry name" value="HTH_XRE"/>
    <property type="match status" value="1"/>
</dbReference>
<comment type="caution">
    <text evidence="4">The sequence shown here is derived from an EMBL/GenBank/DDBJ whole genome shotgun (WGS) entry which is preliminary data.</text>
</comment>
<evidence type="ECO:0000256" key="2">
    <source>
        <dbReference type="SAM" id="MobiDB-lite"/>
    </source>
</evidence>
<dbReference type="InterPro" id="IPR001387">
    <property type="entry name" value="Cro/C1-type_HTH"/>
</dbReference>
<name>A0A100VM75_PAEAM</name>
<accession>A0A100VM75</accession>
<evidence type="ECO:0000313" key="5">
    <source>
        <dbReference type="Proteomes" id="UP000069697"/>
    </source>
</evidence>
<reference evidence="4 5" key="1">
    <citation type="journal article" date="2016" name="Genome Announc.">
        <title>Draft Genome Sequence of Paenibacillus amylolyticus Heshi-A3, Isolated from Fermented Rice Bran in a Japanese Fermented Seafood Dish.</title>
        <authorList>
            <person name="Akuzawa S."/>
            <person name="Nagaoka J."/>
            <person name="Kanekatsu M."/>
            <person name="Kubota E."/>
            <person name="Ohtake R."/>
            <person name="Suzuki T."/>
            <person name="Kanesaki Y."/>
        </authorList>
    </citation>
    <scope>NUCLEOTIDE SEQUENCE [LARGE SCALE GENOMIC DNA]</scope>
    <source>
        <strain evidence="4 5">Heshi-A3</strain>
    </source>
</reference>
<proteinExistence type="predicted"/>
<dbReference type="PANTHER" id="PTHR46558:SF11">
    <property type="entry name" value="HTH-TYPE TRANSCRIPTIONAL REGULATOR XRE"/>
    <property type="match status" value="1"/>
</dbReference>
<sequence length="154" mass="17638">MSLGERIRNRRKEIGLTQIIIAEHLGMGRSNFGHIENDRVIPSSTDLEKIATILKTTPNYLLGNSDQKETITDNADVPDWATNKDIADFRKMLENDQPVLFDGVPIEGEKRQRVLDILSGLFWEAKELNKETYGKKRNSKKRNSKKPNDQDSKE</sequence>
<feature type="region of interest" description="Disordered" evidence="2">
    <location>
        <begin position="132"/>
        <end position="154"/>
    </location>
</feature>
<feature type="compositionally biased region" description="Basic residues" evidence="2">
    <location>
        <begin position="135"/>
        <end position="145"/>
    </location>
</feature>
<dbReference type="Pfam" id="PF12844">
    <property type="entry name" value="HTH_19"/>
    <property type="match status" value="1"/>
</dbReference>
<evidence type="ECO:0000256" key="1">
    <source>
        <dbReference type="ARBA" id="ARBA00023125"/>
    </source>
</evidence>
<gene>
    <name evidence="4" type="ORF">PAHA3_2521</name>
</gene>
<dbReference type="InterPro" id="IPR010982">
    <property type="entry name" value="Lambda_DNA-bd_dom_sf"/>
</dbReference>
<dbReference type="Gene3D" id="1.10.260.40">
    <property type="entry name" value="lambda repressor-like DNA-binding domains"/>
    <property type="match status" value="1"/>
</dbReference>
<protein>
    <submittedName>
        <fullName evidence="4">HTH-type transcriptional regulator, AnsR</fullName>
    </submittedName>
</protein>
<dbReference type="AlphaFoldDB" id="A0A100VM75"/>
<keyword evidence="1" id="KW-0238">DNA-binding</keyword>
<organism evidence="4 5">
    <name type="scientific">Paenibacillus amylolyticus</name>
    <dbReference type="NCBI Taxonomy" id="1451"/>
    <lineage>
        <taxon>Bacteria</taxon>
        <taxon>Bacillati</taxon>
        <taxon>Bacillota</taxon>
        <taxon>Bacilli</taxon>
        <taxon>Bacillales</taxon>
        <taxon>Paenibacillaceae</taxon>
        <taxon>Paenibacillus</taxon>
    </lineage>
</organism>
<dbReference type="GO" id="GO:0003677">
    <property type="term" value="F:DNA binding"/>
    <property type="evidence" value="ECO:0007669"/>
    <property type="project" value="UniProtKB-KW"/>
</dbReference>